<protein>
    <submittedName>
        <fullName evidence="6">Iron-sulfur cluster repair di-iron protein</fullName>
    </submittedName>
</protein>
<dbReference type="AlphaFoldDB" id="A0A934HZQ0"/>
<dbReference type="GO" id="GO:0046872">
    <property type="term" value="F:metal ion binding"/>
    <property type="evidence" value="ECO:0007669"/>
    <property type="project" value="UniProtKB-KW"/>
</dbReference>
<comment type="subcellular location">
    <subcellularLocation>
        <location evidence="1">Cytoplasm</location>
    </subcellularLocation>
</comment>
<comment type="caution">
    <text evidence="6">The sequence shown here is derived from an EMBL/GenBank/DDBJ whole genome shotgun (WGS) entry which is preliminary data.</text>
</comment>
<evidence type="ECO:0000256" key="3">
    <source>
        <dbReference type="ARBA" id="ARBA00022723"/>
    </source>
</evidence>
<dbReference type="Gene3D" id="1.20.120.520">
    <property type="entry name" value="nmb1532 protein domain like"/>
    <property type="match status" value="1"/>
</dbReference>
<evidence type="ECO:0000256" key="4">
    <source>
        <dbReference type="ARBA" id="ARBA00023004"/>
    </source>
</evidence>
<gene>
    <name evidence="6" type="primary">ric</name>
    <name evidence="6" type="ORF">I6U51_15885</name>
</gene>
<dbReference type="Pfam" id="PF04405">
    <property type="entry name" value="ScdA_N"/>
    <property type="match status" value="1"/>
</dbReference>
<dbReference type="Pfam" id="PF01814">
    <property type="entry name" value="Hemerythrin"/>
    <property type="match status" value="1"/>
</dbReference>
<keyword evidence="2" id="KW-0963">Cytoplasm</keyword>
<evidence type="ECO:0000256" key="1">
    <source>
        <dbReference type="ARBA" id="ARBA00004496"/>
    </source>
</evidence>
<name>A0A934HZQ0_9CLOT</name>
<keyword evidence="3" id="KW-0479">Metal-binding</keyword>
<dbReference type="Proteomes" id="UP000622687">
    <property type="component" value="Unassembled WGS sequence"/>
</dbReference>
<reference evidence="6" key="1">
    <citation type="submission" date="2020-12" db="EMBL/GenBank/DDBJ databases">
        <title>Clostridium thailandense sp. nov., a novel acetogenic bacterium isolated from peat land soil in Thailand.</title>
        <authorList>
            <person name="Chaikitkaew S."/>
            <person name="Birkeland N.K."/>
        </authorList>
    </citation>
    <scope>NUCLEOTIDE SEQUENCE</scope>
    <source>
        <strain evidence="6">DSM 17425</strain>
    </source>
</reference>
<keyword evidence="7" id="KW-1185">Reference proteome</keyword>
<feature type="domain" description="Hemerythrin-like" evidence="5">
    <location>
        <begin position="88"/>
        <end position="232"/>
    </location>
</feature>
<accession>A0A934HZQ0</accession>
<dbReference type="EMBL" id="JAEEGB010000018">
    <property type="protein sequence ID" value="MBI6874164.1"/>
    <property type="molecule type" value="Genomic_DNA"/>
</dbReference>
<sequence>MNKFMFKSSDSIGYIASNFPKAMDIFKDYNIDFCCGGNRPLIDAIKEGGIKEEEIMSKLEEAYNNLLIIKDKDIDFNVMSYSDLVDYIVNTHHAYLQIELPKIYELTTKILRVHGANHKEPTRVHRLFASLKTELEEHLIKEEEIEFPLIKKYESDPSNESLAKVVSIMEELENEHEGAGDILKELRKITNGYEIPADVCNTFKLTYQKLQELEADTFQHIHLENNILFPKLKEKNNSK</sequence>
<dbReference type="PANTHER" id="PTHR36438">
    <property type="entry name" value="IRON-SULFUR CLUSTER REPAIR PROTEIN YTFE"/>
    <property type="match status" value="1"/>
</dbReference>
<evidence type="ECO:0000259" key="5">
    <source>
        <dbReference type="Pfam" id="PF01814"/>
    </source>
</evidence>
<dbReference type="PANTHER" id="PTHR36438:SF1">
    <property type="entry name" value="IRON-SULFUR CLUSTER REPAIR PROTEIN YTFE"/>
    <property type="match status" value="1"/>
</dbReference>
<organism evidence="6 7">
    <name type="scientific">Clostridium aciditolerans</name>
    <dbReference type="NCBI Taxonomy" id="339861"/>
    <lineage>
        <taxon>Bacteria</taxon>
        <taxon>Bacillati</taxon>
        <taxon>Bacillota</taxon>
        <taxon>Clostridia</taxon>
        <taxon>Eubacteriales</taxon>
        <taxon>Clostridiaceae</taxon>
        <taxon>Clostridium</taxon>
    </lineage>
</organism>
<dbReference type="NCBIfam" id="TIGR03652">
    <property type="entry name" value="FeS_repair_RIC"/>
    <property type="match status" value="1"/>
</dbReference>
<evidence type="ECO:0000256" key="2">
    <source>
        <dbReference type="ARBA" id="ARBA00022490"/>
    </source>
</evidence>
<evidence type="ECO:0000313" key="6">
    <source>
        <dbReference type="EMBL" id="MBI6874164.1"/>
    </source>
</evidence>
<dbReference type="InterPro" id="IPR012312">
    <property type="entry name" value="Hemerythrin-like"/>
</dbReference>
<dbReference type="RefSeq" id="WP_211143567.1">
    <property type="nucleotide sequence ID" value="NZ_JAEEGB010000018.1"/>
</dbReference>
<dbReference type="GO" id="GO:0005737">
    <property type="term" value="C:cytoplasm"/>
    <property type="evidence" value="ECO:0007669"/>
    <property type="project" value="UniProtKB-SubCell"/>
</dbReference>
<keyword evidence="4" id="KW-0408">Iron</keyword>
<proteinExistence type="predicted"/>
<evidence type="ECO:0000313" key="7">
    <source>
        <dbReference type="Proteomes" id="UP000622687"/>
    </source>
</evidence>
<dbReference type="InterPro" id="IPR019903">
    <property type="entry name" value="RIC_family"/>
</dbReference>